<evidence type="ECO:0000313" key="2">
    <source>
        <dbReference type="Proteomes" id="UP000315312"/>
    </source>
</evidence>
<dbReference type="Proteomes" id="UP000315312">
    <property type="component" value="Unassembled WGS sequence"/>
</dbReference>
<evidence type="ECO:0000313" key="1">
    <source>
        <dbReference type="EMBL" id="TWH98266.1"/>
    </source>
</evidence>
<keyword evidence="2" id="KW-1185">Reference proteome</keyword>
<gene>
    <name evidence="1" type="ORF">IP97_00212</name>
</gene>
<dbReference type="EMBL" id="VLKM01000001">
    <property type="protein sequence ID" value="TWH98266.1"/>
    <property type="molecule type" value="Genomic_DNA"/>
</dbReference>
<reference evidence="1 2" key="1">
    <citation type="journal article" date="2015" name="Stand. Genomic Sci.">
        <title>Genomic Encyclopedia of Bacterial and Archaeal Type Strains, Phase III: the genomes of soil and plant-associated and newly described type strains.</title>
        <authorList>
            <person name="Whitman W.B."/>
            <person name="Woyke T."/>
            <person name="Klenk H.P."/>
            <person name="Zhou Y."/>
            <person name="Lilburn T.G."/>
            <person name="Beck B.J."/>
            <person name="De Vos P."/>
            <person name="Vandamme P."/>
            <person name="Eisen J.A."/>
            <person name="Garrity G."/>
            <person name="Hugenholtz P."/>
            <person name="Kyrpides N.C."/>
        </authorList>
    </citation>
    <scope>NUCLEOTIDE SEQUENCE [LARGE SCALE GENOMIC DNA]</scope>
    <source>
        <strain evidence="1 2">CGMCC 1.6844</strain>
    </source>
</reference>
<dbReference type="AlphaFoldDB" id="A0A562KSG6"/>
<dbReference type="OrthoDB" id="1442988at2"/>
<comment type="caution">
    <text evidence="1">The sequence shown here is derived from an EMBL/GenBank/DDBJ whole genome shotgun (WGS) entry which is preliminary data.</text>
</comment>
<accession>A0A562KSG6</accession>
<protein>
    <submittedName>
        <fullName evidence="1">NTF2 fold immunity protein of polymorphic toxin system component</fullName>
    </submittedName>
</protein>
<dbReference type="RefSeq" id="WP_133606680.1">
    <property type="nucleotide sequence ID" value="NZ_SNZC01000001.1"/>
</dbReference>
<name>A0A562KSG6_9FLAO</name>
<sequence>MKIIYLIILSLLTQHGVMSQEIKSNDPSKLTIEFIKDYKKWNDYAYNLSQTKNNDENIEKEYKKIISKYCQLGKIHQGISFGSDSNHCPEKEKISKEIIKKNSAIIKTKFKDPKNSFRDADYEYHFIKIENNWFLEEVYLVDEDGKYEGL</sequence>
<proteinExistence type="predicted"/>
<organism evidence="1 2">
    <name type="scientific">Flavobacterium cheniae</name>
    <dbReference type="NCBI Taxonomy" id="295428"/>
    <lineage>
        <taxon>Bacteria</taxon>
        <taxon>Pseudomonadati</taxon>
        <taxon>Bacteroidota</taxon>
        <taxon>Flavobacteriia</taxon>
        <taxon>Flavobacteriales</taxon>
        <taxon>Flavobacteriaceae</taxon>
        <taxon>Flavobacterium</taxon>
    </lineage>
</organism>